<dbReference type="GO" id="GO:0017089">
    <property type="term" value="F:glycolipid transfer activity"/>
    <property type="evidence" value="ECO:0007669"/>
    <property type="project" value="TreeGrafter"/>
</dbReference>
<sequence length="383" mass="42683">MLKKIRSKRRTIAPGVFPLVLLLVVACRQQPPAEPQAQPESPTQEQIEKGLVARNATIEQTNEEGETLWKINVEQAVYDQDKKNVKLKQITGDLYQDDKVILQVRAQNGEIENEGEKILLRDKVVAIDPRNKAVFKSEELEWKPKEDSIAVRRNLVGSNANINASATEGKYFSREQKLELNGQVKATSKEPPLQMRAEGLVWEIVPKIVKSDRAIAIDRYQGKTITDRLVSDKGQLNLGTKIATVEGNVELKSTNPPMQIATSLAVWNITTRTVQSDRPVQAIHRKDQFSVTGNQGVIDLNAQVARMSGGIHGISTPRKANLYANQLVWQIPQQTLNAKGNVVYNQADPPLHLKGPQAIGKLKDQRIAIVSDKKERVVTEITP</sequence>
<dbReference type="NCBIfam" id="TIGR04409">
    <property type="entry name" value="LptC_YrbK"/>
    <property type="match status" value="1"/>
</dbReference>
<evidence type="ECO:0000313" key="7">
    <source>
        <dbReference type="Proteomes" id="UP000654482"/>
    </source>
</evidence>
<organism evidence="6 7">
    <name type="scientific">Lusitaniella coriacea LEGE 07157</name>
    <dbReference type="NCBI Taxonomy" id="945747"/>
    <lineage>
        <taxon>Bacteria</taxon>
        <taxon>Bacillati</taxon>
        <taxon>Cyanobacteriota</taxon>
        <taxon>Cyanophyceae</taxon>
        <taxon>Spirulinales</taxon>
        <taxon>Lusitaniellaceae</taxon>
        <taxon>Lusitaniella</taxon>
    </lineage>
</organism>
<dbReference type="PROSITE" id="PS51257">
    <property type="entry name" value="PROKAR_LIPOPROTEIN"/>
    <property type="match status" value="1"/>
</dbReference>
<dbReference type="GO" id="GO:0030288">
    <property type="term" value="C:outer membrane-bounded periplasmic space"/>
    <property type="evidence" value="ECO:0007669"/>
    <property type="project" value="TreeGrafter"/>
</dbReference>
<keyword evidence="4" id="KW-1133">Transmembrane helix</keyword>
<dbReference type="AlphaFoldDB" id="A0A8J7B3H9"/>
<keyword evidence="5" id="KW-0472">Membrane</keyword>
<dbReference type="InterPro" id="IPR026265">
    <property type="entry name" value="LptC"/>
</dbReference>
<dbReference type="InterPro" id="IPR010664">
    <property type="entry name" value="LipoPS_assembly_LptC-rel"/>
</dbReference>
<evidence type="ECO:0000256" key="2">
    <source>
        <dbReference type="ARBA" id="ARBA00022519"/>
    </source>
</evidence>
<dbReference type="Gene3D" id="2.60.450.10">
    <property type="entry name" value="Lipopolysaccharide (LPS) transport protein A like domain"/>
    <property type="match status" value="2"/>
</dbReference>
<keyword evidence="1" id="KW-1003">Cell membrane</keyword>
<dbReference type="Proteomes" id="UP000654482">
    <property type="component" value="Unassembled WGS sequence"/>
</dbReference>
<evidence type="ECO:0000256" key="3">
    <source>
        <dbReference type="ARBA" id="ARBA00022692"/>
    </source>
</evidence>
<name>A0A8J7B3H9_9CYAN</name>
<gene>
    <name evidence="6" type="primary">lptC</name>
    <name evidence="6" type="ORF">IQ249_04055</name>
</gene>
<evidence type="ECO:0000256" key="1">
    <source>
        <dbReference type="ARBA" id="ARBA00022475"/>
    </source>
</evidence>
<comment type="caution">
    <text evidence="6">The sequence shown here is derived from an EMBL/GenBank/DDBJ whole genome shotgun (WGS) entry which is preliminary data.</text>
</comment>
<dbReference type="GO" id="GO:0005886">
    <property type="term" value="C:plasma membrane"/>
    <property type="evidence" value="ECO:0007669"/>
    <property type="project" value="InterPro"/>
</dbReference>
<keyword evidence="3" id="KW-0812">Transmembrane</keyword>
<evidence type="ECO:0000256" key="4">
    <source>
        <dbReference type="ARBA" id="ARBA00022989"/>
    </source>
</evidence>
<dbReference type="PANTHER" id="PTHR37481:SF1">
    <property type="entry name" value="LIPOPOLYSACCHARIDE EXPORT SYSTEM PROTEIN LPTC"/>
    <property type="match status" value="1"/>
</dbReference>
<accession>A0A8J7B3H9</accession>
<dbReference type="PANTHER" id="PTHR37481">
    <property type="entry name" value="LIPOPOLYSACCHARIDE EXPORT SYSTEM PROTEIN LPTC"/>
    <property type="match status" value="1"/>
</dbReference>
<dbReference type="Pfam" id="PF06835">
    <property type="entry name" value="LptC"/>
    <property type="match status" value="2"/>
</dbReference>
<keyword evidence="7" id="KW-1185">Reference proteome</keyword>
<reference evidence="6" key="1">
    <citation type="submission" date="2020-10" db="EMBL/GenBank/DDBJ databases">
        <authorList>
            <person name="Castelo-Branco R."/>
            <person name="Eusebio N."/>
            <person name="Adriana R."/>
            <person name="Vieira A."/>
            <person name="Brugerolle De Fraissinette N."/>
            <person name="Rezende De Castro R."/>
            <person name="Schneider M.P."/>
            <person name="Vasconcelos V."/>
            <person name="Leao P.N."/>
        </authorList>
    </citation>
    <scope>NUCLEOTIDE SEQUENCE</scope>
    <source>
        <strain evidence="6">LEGE 07157</strain>
    </source>
</reference>
<keyword evidence="2" id="KW-0997">Cell inner membrane</keyword>
<proteinExistence type="predicted"/>
<dbReference type="EMBL" id="JADEWZ010000004">
    <property type="protein sequence ID" value="MBE9115067.1"/>
    <property type="molecule type" value="Genomic_DNA"/>
</dbReference>
<protein>
    <submittedName>
        <fullName evidence="6">LPS export ABC transporter periplasmic protein LptC</fullName>
    </submittedName>
</protein>
<evidence type="ECO:0000313" key="6">
    <source>
        <dbReference type="EMBL" id="MBE9115067.1"/>
    </source>
</evidence>
<dbReference type="InterPro" id="IPR052363">
    <property type="entry name" value="LPS_export_LptC"/>
</dbReference>
<dbReference type="GO" id="GO:0015221">
    <property type="term" value="F:lipopolysaccharide transmembrane transporter activity"/>
    <property type="evidence" value="ECO:0007669"/>
    <property type="project" value="InterPro"/>
</dbReference>
<dbReference type="RefSeq" id="WP_194028153.1">
    <property type="nucleotide sequence ID" value="NZ_JADEWZ010000004.1"/>
</dbReference>
<evidence type="ECO:0000256" key="5">
    <source>
        <dbReference type="ARBA" id="ARBA00023136"/>
    </source>
</evidence>